<evidence type="ECO:0000313" key="6">
    <source>
        <dbReference type="Proteomes" id="UP000294746"/>
    </source>
</evidence>
<comment type="caution">
    <text evidence="5">The sequence shown here is derived from an EMBL/GenBank/DDBJ whole genome shotgun (WGS) entry which is preliminary data.</text>
</comment>
<keyword evidence="2" id="KW-0436">Ligase</keyword>
<dbReference type="Gene3D" id="3.30.470.30">
    <property type="entry name" value="DNA ligase/mRNA capping enzyme"/>
    <property type="match status" value="1"/>
</dbReference>
<dbReference type="GO" id="GO:0005524">
    <property type="term" value="F:ATP binding"/>
    <property type="evidence" value="ECO:0007669"/>
    <property type="project" value="InterPro"/>
</dbReference>
<evidence type="ECO:0000256" key="3">
    <source>
        <dbReference type="ARBA" id="ARBA00034003"/>
    </source>
</evidence>
<dbReference type="GO" id="GO:0003677">
    <property type="term" value="F:DNA binding"/>
    <property type="evidence" value="ECO:0007669"/>
    <property type="project" value="InterPro"/>
</dbReference>
<evidence type="ECO:0000256" key="1">
    <source>
        <dbReference type="ARBA" id="ARBA00012727"/>
    </source>
</evidence>
<name>A0A4R2RVU6_9BACL</name>
<dbReference type="PANTHER" id="PTHR45997">
    <property type="entry name" value="DNA LIGASE 4"/>
    <property type="match status" value="1"/>
</dbReference>
<dbReference type="PROSITE" id="PS50160">
    <property type="entry name" value="DNA_LIGASE_A3"/>
    <property type="match status" value="1"/>
</dbReference>
<dbReference type="GO" id="GO:0003910">
    <property type="term" value="F:DNA ligase (ATP) activity"/>
    <property type="evidence" value="ECO:0007669"/>
    <property type="project" value="UniProtKB-EC"/>
</dbReference>
<dbReference type="EMBL" id="SLXV01000021">
    <property type="protein sequence ID" value="TCP67079.1"/>
    <property type="molecule type" value="Genomic_DNA"/>
</dbReference>
<comment type="catalytic activity">
    <reaction evidence="3">
        <text>ATP + (deoxyribonucleotide)n-3'-hydroxyl + 5'-phospho-(deoxyribonucleotide)m = (deoxyribonucleotide)n+m + AMP + diphosphate.</text>
        <dbReference type="EC" id="6.5.1.1"/>
    </reaction>
</comment>
<dbReference type="InterPro" id="IPR012309">
    <property type="entry name" value="DNA_ligase_ATP-dep_C"/>
</dbReference>
<dbReference type="AlphaFoldDB" id="A0A4R2RVU6"/>
<dbReference type="GO" id="GO:0006310">
    <property type="term" value="P:DNA recombination"/>
    <property type="evidence" value="ECO:0007669"/>
    <property type="project" value="InterPro"/>
</dbReference>
<evidence type="ECO:0000313" key="5">
    <source>
        <dbReference type="EMBL" id="TCP67079.1"/>
    </source>
</evidence>
<dbReference type="SUPFAM" id="SSF50249">
    <property type="entry name" value="Nucleic acid-binding proteins"/>
    <property type="match status" value="1"/>
</dbReference>
<dbReference type="Proteomes" id="UP000294746">
    <property type="component" value="Unassembled WGS sequence"/>
</dbReference>
<dbReference type="InterPro" id="IPR029710">
    <property type="entry name" value="LIG4"/>
</dbReference>
<dbReference type="Pfam" id="PF01068">
    <property type="entry name" value="DNA_ligase_A_M"/>
    <property type="match status" value="1"/>
</dbReference>
<dbReference type="GO" id="GO:0006303">
    <property type="term" value="P:double-strand break repair via nonhomologous end joining"/>
    <property type="evidence" value="ECO:0007669"/>
    <property type="project" value="TreeGrafter"/>
</dbReference>
<feature type="domain" description="ATP-dependent DNA ligase family profile" evidence="4">
    <location>
        <begin position="133"/>
        <end position="223"/>
    </location>
</feature>
<dbReference type="PANTHER" id="PTHR45997:SF1">
    <property type="entry name" value="DNA LIGASE 4"/>
    <property type="match status" value="1"/>
</dbReference>
<accession>A0A4R2RVU6</accession>
<dbReference type="CDD" id="cd07906">
    <property type="entry name" value="Adenylation_DNA_ligase_LigD_LigC"/>
    <property type="match status" value="1"/>
</dbReference>
<dbReference type="EC" id="6.5.1.1" evidence="1"/>
<dbReference type="Pfam" id="PF04679">
    <property type="entry name" value="DNA_ligase_A_C"/>
    <property type="match status" value="1"/>
</dbReference>
<evidence type="ECO:0000256" key="2">
    <source>
        <dbReference type="ARBA" id="ARBA00022598"/>
    </source>
</evidence>
<proteinExistence type="predicted"/>
<gene>
    <name evidence="5" type="ORF">EDD57_12120</name>
</gene>
<dbReference type="InterPro" id="IPR012340">
    <property type="entry name" value="NA-bd_OB-fold"/>
</dbReference>
<keyword evidence="6" id="KW-1185">Reference proteome</keyword>
<dbReference type="GO" id="GO:0006297">
    <property type="term" value="P:nucleotide-excision repair, DNA gap filling"/>
    <property type="evidence" value="ECO:0007669"/>
    <property type="project" value="TreeGrafter"/>
</dbReference>
<reference evidence="5 6" key="1">
    <citation type="submission" date="2019-03" db="EMBL/GenBank/DDBJ databases">
        <title>Genomic Encyclopedia of Type Strains, Phase IV (KMG-IV): sequencing the most valuable type-strain genomes for metagenomic binning, comparative biology and taxonomic classification.</title>
        <authorList>
            <person name="Goeker M."/>
        </authorList>
    </citation>
    <scope>NUCLEOTIDE SEQUENCE [LARGE SCALE GENOMIC DNA]</scope>
    <source>
        <strain evidence="5 6">DSM 46831</strain>
    </source>
</reference>
<protein>
    <recommendedName>
        <fullName evidence="1">DNA ligase (ATP)</fullName>
        <ecNumber evidence="1">6.5.1.1</ecNumber>
    </recommendedName>
</protein>
<organism evidence="5 6">
    <name type="scientific">Baia soyae</name>
    <dbReference type="NCBI Taxonomy" id="1544746"/>
    <lineage>
        <taxon>Bacteria</taxon>
        <taxon>Bacillati</taxon>
        <taxon>Bacillota</taxon>
        <taxon>Bacilli</taxon>
        <taxon>Bacillales</taxon>
        <taxon>Thermoactinomycetaceae</taxon>
        <taxon>Baia</taxon>
    </lineage>
</organism>
<sequence length="328" mass="38674">MTKPFSALILIGFLRAFAYYILETRVEVYEMIRPMEPVLIQEVTPNPDHVYQVKWDGVRLITEIENDQVQMYTKKGQDRTNVYVEIKQEIVNKFASQTKSVIDGEIIAWKEGKPDFFQVMKRDRLKEAWRIQTATLTNPVYYIVFDLLCWQGKWITDQPLWERQKILEREFHHGEYIQVCPTYDEPEELIQLTRANNWEGIVCKEREGLYHLEEKHPTWLKYKNWKYITGTVIGVSIKSNLAYSVLMVIKNENEYRYIGKVSSGLSVEEKQLITNWAREIAISKSILAKPPQIQEEVIWTPPVLQVEIEFLEWTPDGTMRSAKCLGFK</sequence>
<dbReference type="SUPFAM" id="SSF56091">
    <property type="entry name" value="DNA ligase/mRNA capping enzyme, catalytic domain"/>
    <property type="match status" value="1"/>
</dbReference>
<dbReference type="InterPro" id="IPR012310">
    <property type="entry name" value="DNA_ligase_ATP-dep_cent"/>
</dbReference>
<evidence type="ECO:0000259" key="4">
    <source>
        <dbReference type="PROSITE" id="PS50160"/>
    </source>
</evidence>
<dbReference type="Gene3D" id="2.40.50.140">
    <property type="entry name" value="Nucleic acid-binding proteins"/>
    <property type="match status" value="1"/>
</dbReference>